<gene>
    <name evidence="2" type="ORF">QE109_05810</name>
</gene>
<evidence type="ECO:0000256" key="1">
    <source>
        <dbReference type="SAM" id="SignalP"/>
    </source>
</evidence>
<dbReference type="Proteomes" id="UP001158045">
    <property type="component" value="Unassembled WGS sequence"/>
</dbReference>
<dbReference type="Gene3D" id="3.40.190.10">
    <property type="entry name" value="Periplasmic binding protein-like II"/>
    <property type="match status" value="1"/>
</dbReference>
<dbReference type="NCBIfam" id="NF008633">
    <property type="entry name" value="PRK11622.1"/>
    <property type="match status" value="1"/>
</dbReference>
<accession>A0ABT6NB56</accession>
<reference evidence="2 3" key="1">
    <citation type="submission" date="2023-04" db="EMBL/GenBank/DDBJ databases">
        <title>Fusibacter bizertensis strain WBS, isolated from littoral bottom sediments of the Arctic seas - biochemical and genomic analysis.</title>
        <authorList>
            <person name="Brioukhanov A.L."/>
        </authorList>
    </citation>
    <scope>NUCLEOTIDE SEQUENCE [LARGE SCALE GENOMIC DNA]</scope>
    <source>
        <strain evidence="2 3">WBS</strain>
    </source>
</reference>
<dbReference type="EMBL" id="JARYZI010000003">
    <property type="protein sequence ID" value="MDH8677652.1"/>
    <property type="molecule type" value="Genomic_DNA"/>
</dbReference>
<evidence type="ECO:0000313" key="2">
    <source>
        <dbReference type="EMBL" id="MDH8677652.1"/>
    </source>
</evidence>
<evidence type="ECO:0000313" key="3">
    <source>
        <dbReference type="Proteomes" id="UP001158045"/>
    </source>
</evidence>
<dbReference type="RefSeq" id="WP_281093472.1">
    <property type="nucleotide sequence ID" value="NZ_JARYZI010000003.1"/>
</dbReference>
<comment type="caution">
    <text evidence="2">The sequence shown here is derived from an EMBL/GenBank/DDBJ whole genome shotgun (WGS) entry which is preliminary data.</text>
</comment>
<dbReference type="PANTHER" id="PTHR42779">
    <property type="entry name" value="PROTEIN YNJB"/>
    <property type="match status" value="1"/>
</dbReference>
<name>A0ABT6NB56_9FIRM</name>
<sequence>MKRLLALILVMLFVATGCDYGNDQEQKQWELIEQSAEASTVTIALQHSNAKVIDWLKDDFASYLSTTYDIKLKVVEQPLLKTLDELASDKANEVDSGEYDIIIFEKDGFKNAYNKGLLYGPFTDKIPEVKASIDTAALNYIYREGISTQGYIVPYGRNQLSFIYNQDVFYEKPTSYDEFWGLIKEFKGQFTYPNPMTSIEGEAFVLSVIGQYMDIEPFMSGTIDQTKFLNAIQPGLNQLIALKPDLKDNGSVYPESTQALDDLFNNGALMMSLNMDYNYATDRLKEYEYPENASTFVLTDGVATFTEGASIAFNSPNKTGAMVALNALLGSEMQASKFNPKSWGSLPIYSLEITPKTTLDTLKSVKLKSTTVKYSDFLESVMTEFSPEMRTIILKQWQAQVLGK</sequence>
<dbReference type="Pfam" id="PF13416">
    <property type="entry name" value="SBP_bac_8"/>
    <property type="match status" value="1"/>
</dbReference>
<protein>
    <submittedName>
        <fullName evidence="2">ABC transporter substrate-binding protein</fullName>
    </submittedName>
</protein>
<dbReference type="SUPFAM" id="SSF53850">
    <property type="entry name" value="Periplasmic binding protein-like II"/>
    <property type="match status" value="1"/>
</dbReference>
<dbReference type="PROSITE" id="PS51257">
    <property type="entry name" value="PROKAR_LIPOPROTEIN"/>
    <property type="match status" value="1"/>
</dbReference>
<keyword evidence="1" id="KW-0732">Signal</keyword>
<dbReference type="PANTHER" id="PTHR42779:SF1">
    <property type="entry name" value="PROTEIN YNJB"/>
    <property type="match status" value="1"/>
</dbReference>
<proteinExistence type="predicted"/>
<keyword evidence="3" id="KW-1185">Reference proteome</keyword>
<feature type="chain" id="PRO_5046469417" evidence="1">
    <location>
        <begin position="22"/>
        <end position="404"/>
    </location>
</feature>
<feature type="signal peptide" evidence="1">
    <location>
        <begin position="1"/>
        <end position="21"/>
    </location>
</feature>
<organism evidence="2 3">
    <name type="scientific">Fusibacter bizertensis</name>
    <dbReference type="NCBI Taxonomy" id="1488331"/>
    <lineage>
        <taxon>Bacteria</taxon>
        <taxon>Bacillati</taxon>
        <taxon>Bacillota</taxon>
        <taxon>Clostridia</taxon>
        <taxon>Eubacteriales</taxon>
        <taxon>Eubacteriales Family XII. Incertae Sedis</taxon>
        <taxon>Fusibacter</taxon>
    </lineage>
</organism>
<dbReference type="InterPro" id="IPR006059">
    <property type="entry name" value="SBP"/>
</dbReference>